<dbReference type="PANTHER" id="PTHR24006:SF664">
    <property type="entry name" value="UBIQUITIN CARBOXYL-TERMINAL HYDROLASE"/>
    <property type="match status" value="1"/>
</dbReference>
<dbReference type="GO" id="GO:0004843">
    <property type="term" value="F:cysteine-type deubiquitinase activity"/>
    <property type="evidence" value="ECO:0007669"/>
    <property type="project" value="UniProtKB-UniRule"/>
</dbReference>
<dbReference type="FunFam" id="3.30.40.10:FF:000396">
    <property type="entry name" value="Ubiquitin carboxyl-terminal hydrolase"/>
    <property type="match status" value="1"/>
</dbReference>
<dbReference type="CDD" id="cd14386">
    <property type="entry name" value="UBA2_UBP5"/>
    <property type="match status" value="1"/>
</dbReference>
<feature type="binding site" evidence="14">
    <location>
        <position position="203"/>
    </location>
    <ligand>
        <name>Zn(2+)</name>
        <dbReference type="ChEBI" id="CHEBI:29105"/>
    </ligand>
</feature>
<dbReference type="Gene3D" id="3.30.40.10">
    <property type="entry name" value="Zinc/RING finger domain, C3HC4 (zinc finger)"/>
    <property type="match status" value="2"/>
</dbReference>
<keyword evidence="22" id="KW-1185">Reference proteome</keyword>
<dbReference type="AlphaFoldDB" id="A0A167LXH8"/>
<feature type="binding site" evidence="13">
    <location>
        <begin position="222"/>
        <end position="225"/>
    </location>
    <ligand>
        <name>substrate</name>
    </ligand>
</feature>
<dbReference type="Gene3D" id="1.10.8.10">
    <property type="entry name" value="DNA helicase RuvA subunit, C-terminal domain"/>
    <property type="match status" value="2"/>
</dbReference>
<dbReference type="Pfam" id="PF00443">
    <property type="entry name" value="UCH"/>
    <property type="match status" value="1"/>
</dbReference>
<comment type="catalytic activity">
    <reaction evidence="1 11 16">
        <text>Thiol-dependent hydrolysis of ester, thioester, amide, peptide and isopeptide bonds formed by the C-terminal Gly of ubiquitin (a 76-residue protein attached to proteins as an intracellular targeting signal).</text>
        <dbReference type="EC" id="3.4.19.12"/>
    </reaction>
</comment>
<dbReference type="OrthoDB" id="361536at2759"/>
<evidence type="ECO:0000256" key="2">
    <source>
        <dbReference type="ARBA" id="ARBA00009085"/>
    </source>
</evidence>
<dbReference type="FunFam" id="1.10.8.10:FF:000103">
    <property type="entry name" value="Ubiquitin carboxyl-terminal hydrolase"/>
    <property type="match status" value="1"/>
</dbReference>
<dbReference type="InterPro" id="IPR001394">
    <property type="entry name" value="Peptidase_C19_UCH"/>
</dbReference>
<feature type="binding site" evidence="13">
    <location>
        <position position="261"/>
    </location>
    <ligand>
        <name>substrate</name>
    </ligand>
</feature>
<evidence type="ECO:0000313" key="21">
    <source>
        <dbReference type="EMBL" id="OAA53641.1"/>
    </source>
</evidence>
<dbReference type="GO" id="GO:0006508">
    <property type="term" value="P:proteolysis"/>
    <property type="evidence" value="ECO:0007669"/>
    <property type="project" value="UniProtKB-KW"/>
</dbReference>
<dbReference type="PROSITE" id="PS50271">
    <property type="entry name" value="ZF_UBP"/>
    <property type="match status" value="1"/>
</dbReference>
<keyword evidence="9 11" id="KW-0788">Thiol protease</keyword>
<dbReference type="GO" id="GO:0005829">
    <property type="term" value="C:cytosol"/>
    <property type="evidence" value="ECO:0007669"/>
    <property type="project" value="TreeGrafter"/>
</dbReference>
<dbReference type="PANTHER" id="PTHR24006">
    <property type="entry name" value="UBIQUITIN CARBOXYL-TERMINAL HYDROLASE"/>
    <property type="match status" value="1"/>
</dbReference>
<dbReference type="Gene3D" id="3.90.70.10">
    <property type="entry name" value="Cysteine proteinases"/>
    <property type="match status" value="1"/>
</dbReference>
<dbReference type="InterPro" id="IPR050164">
    <property type="entry name" value="Peptidase_C19"/>
</dbReference>
<name>A0A167LXH8_9HYPO</name>
<comment type="caution">
    <text evidence="21">The sequence shown here is derived from an EMBL/GenBank/DDBJ whole genome shotgun (WGS) entry which is preliminary data.</text>
</comment>
<feature type="domain" description="UBA" evidence="18">
    <location>
        <begin position="685"/>
        <end position="725"/>
    </location>
</feature>
<dbReference type="CDD" id="cd02658">
    <property type="entry name" value="Peptidase_C19B"/>
    <property type="match status" value="1"/>
</dbReference>
<feature type="binding site" evidence="14">
    <location>
        <position position="220"/>
    </location>
    <ligand>
        <name>Zn(2+)</name>
        <dbReference type="ChEBI" id="CHEBI:29105"/>
    </ligand>
</feature>
<dbReference type="InterPro" id="IPR028889">
    <property type="entry name" value="USP"/>
</dbReference>
<dbReference type="PROSITE" id="PS00973">
    <property type="entry name" value="USP_2"/>
    <property type="match status" value="1"/>
</dbReference>
<dbReference type="InterPro" id="IPR038765">
    <property type="entry name" value="Papain-like_cys_pep_sf"/>
</dbReference>
<dbReference type="InterPro" id="IPR018200">
    <property type="entry name" value="USP_CS"/>
</dbReference>
<dbReference type="PIRSF" id="PIRSF016308">
    <property type="entry name" value="UBP"/>
    <property type="match status" value="1"/>
</dbReference>
<evidence type="ECO:0000313" key="22">
    <source>
        <dbReference type="Proteomes" id="UP000076874"/>
    </source>
</evidence>
<keyword evidence="4 11" id="KW-0479">Metal-binding</keyword>
<dbReference type="Pfam" id="PF02148">
    <property type="entry name" value="zf-UBP"/>
    <property type="match status" value="1"/>
</dbReference>
<gene>
    <name evidence="21" type="ORF">SPI_09348</name>
</gene>
<dbReference type="FunFam" id="1.10.8.10:FF:000086">
    <property type="entry name" value="Ubiquitin carboxyl-terminal hydrolase"/>
    <property type="match status" value="1"/>
</dbReference>
<feature type="binding site" evidence="13">
    <location>
        <position position="210"/>
    </location>
    <ligand>
        <name>substrate</name>
    </ligand>
</feature>
<protein>
    <recommendedName>
        <fullName evidence="11 16">Ubiquitin carboxyl-terminal hydrolase</fullName>
        <ecNumber evidence="11 16">3.4.19.12</ecNumber>
    </recommendedName>
</protein>
<keyword evidence="10 11" id="KW-0862">Zinc</keyword>
<dbReference type="GO" id="GO:0008270">
    <property type="term" value="F:zinc ion binding"/>
    <property type="evidence" value="ECO:0007669"/>
    <property type="project" value="UniProtKB-UniRule"/>
</dbReference>
<evidence type="ECO:0000256" key="3">
    <source>
        <dbReference type="ARBA" id="ARBA00022670"/>
    </source>
</evidence>
<dbReference type="SUPFAM" id="SSF57850">
    <property type="entry name" value="RING/U-box"/>
    <property type="match status" value="2"/>
</dbReference>
<feature type="domain" description="USP" evidence="19">
    <location>
        <begin position="327"/>
        <end position="828"/>
    </location>
</feature>
<feature type="binding site" evidence="13">
    <location>
        <position position="266"/>
    </location>
    <ligand>
        <name>substrate</name>
    </ligand>
</feature>
<feature type="domain" description="UBA" evidence="18">
    <location>
        <begin position="619"/>
        <end position="660"/>
    </location>
</feature>
<comment type="similarity">
    <text evidence="2 11 16">Belongs to the peptidase C19 family.</text>
</comment>
<feature type="domain" description="UBP-type" evidence="20">
    <location>
        <begin position="176"/>
        <end position="285"/>
    </location>
</feature>
<keyword evidence="6 15" id="KW-0863">Zinc-finger</keyword>
<proteinExistence type="inferred from homology"/>
<evidence type="ECO:0000256" key="17">
    <source>
        <dbReference type="SAM" id="MobiDB-lite"/>
    </source>
</evidence>
<dbReference type="Proteomes" id="UP000076874">
    <property type="component" value="Unassembled WGS sequence"/>
</dbReference>
<dbReference type="Pfam" id="PF00627">
    <property type="entry name" value="UBA"/>
    <property type="match status" value="2"/>
</dbReference>
<accession>A0A167LXH8</accession>
<organism evidence="21 22">
    <name type="scientific">Niveomyces insectorum RCEF 264</name>
    <dbReference type="NCBI Taxonomy" id="1081102"/>
    <lineage>
        <taxon>Eukaryota</taxon>
        <taxon>Fungi</taxon>
        <taxon>Dikarya</taxon>
        <taxon>Ascomycota</taxon>
        <taxon>Pezizomycotina</taxon>
        <taxon>Sordariomycetes</taxon>
        <taxon>Hypocreomycetidae</taxon>
        <taxon>Hypocreales</taxon>
        <taxon>Cordycipitaceae</taxon>
        <taxon>Niveomyces</taxon>
    </lineage>
</organism>
<dbReference type="InterPro" id="IPR013083">
    <property type="entry name" value="Znf_RING/FYVE/PHD"/>
</dbReference>
<evidence type="ECO:0000256" key="1">
    <source>
        <dbReference type="ARBA" id="ARBA00000707"/>
    </source>
</evidence>
<dbReference type="InterPro" id="IPR001607">
    <property type="entry name" value="Znf_UBP"/>
</dbReference>
<evidence type="ECO:0000256" key="15">
    <source>
        <dbReference type="PROSITE-ProRule" id="PRU00502"/>
    </source>
</evidence>
<feature type="binding site" evidence="14">
    <location>
        <position position="200"/>
    </location>
    <ligand>
        <name>Zn(2+)</name>
        <dbReference type="ChEBI" id="CHEBI:29105"/>
    </ligand>
</feature>
<evidence type="ECO:0000256" key="8">
    <source>
        <dbReference type="ARBA" id="ARBA00022801"/>
    </source>
</evidence>
<evidence type="ECO:0000256" key="9">
    <source>
        <dbReference type="ARBA" id="ARBA00022807"/>
    </source>
</evidence>
<dbReference type="SUPFAM" id="SSF54001">
    <property type="entry name" value="Cysteine proteinases"/>
    <property type="match status" value="1"/>
</dbReference>
<dbReference type="EMBL" id="AZHD01000028">
    <property type="protein sequence ID" value="OAA53641.1"/>
    <property type="molecule type" value="Genomic_DNA"/>
</dbReference>
<evidence type="ECO:0000256" key="12">
    <source>
        <dbReference type="PIRSR" id="PIRSR016308-1"/>
    </source>
</evidence>
<dbReference type="PROSITE" id="PS00972">
    <property type="entry name" value="USP_1"/>
    <property type="match status" value="1"/>
</dbReference>
<dbReference type="FunFam" id="3.90.70.10:FF:000144">
    <property type="entry name" value="Ubiquitinyl hydrolase 1"/>
    <property type="match status" value="1"/>
</dbReference>
<feature type="region of interest" description="Disordered" evidence="17">
    <location>
        <begin position="725"/>
        <end position="762"/>
    </location>
</feature>
<evidence type="ECO:0000256" key="4">
    <source>
        <dbReference type="ARBA" id="ARBA00022723"/>
    </source>
</evidence>
<evidence type="ECO:0000256" key="10">
    <source>
        <dbReference type="ARBA" id="ARBA00022833"/>
    </source>
</evidence>
<evidence type="ECO:0000256" key="14">
    <source>
        <dbReference type="PIRSR" id="PIRSR016308-3"/>
    </source>
</evidence>
<sequence>MWDLAEPQWPSTHQLVHVCVDRLAGTQQQTCIVQRDTPRHRMTALEAALQENSTARQDDPDGLDVCLQCFNGGCAGDRHHGRLHNILWQHPLALNIRRTRKVVVRDEPPPKMSKLAIAAETEADRYDTAITVMCLECDRTLDHASDAKLAPVVEGILRASTFARREEIKAWEQELTGCAHITGLQQAAPRTIASQDLGQCAECGLRENLWLCLQCGNLGCGRAQFGGVGGHSHALAHADASGHGVAVKLGSITPEGGADVYCYACDEERIDADLGLHLAHWGIVLAERQKTEKSLTELQIEQNLRWEFSMTAEDGSELTPLFGPGLTGLKNLGNSCYLASVLQCLYDLPSFQKRYGALAEDAAGTRDPAEDLETQLRKMGDGLLSGRYAKPDADVDVVASEHSPELPYQRGLAPAMLKHLIGRGHEEFSTMRQQDAFELLQHIIKLVTRSKHQSAADDPTTAFRFVLEQRLQCLSCKKVRYTTNEQDSIFIDVPLEKLPAEDSSRSSSDGNAYRPVTLQECLDRFTSEETVELTCSACGSKDGYTKRALFQTLPTVFVVNARKMTLINWVPVKVDVPVLVDDAPFPLDAYLAKGPQLDEELLPEDAATAAASGAAPAFVANPEAVAQLEAMGFPRVRCDKALHATGNSDANAAMEWLFAHMDDPDIDAPLVLTSDDRGGASAAPAPDPEQVEMLGAMGFEAPQARRALRETAGNVERAVEWLFNHPDAAGDDDDDDDGTPGNDAPDGTAQEKPPAGTSDTPANYRLQSIVCHKGTSIHAGHYVAFIRKKLKENDDKLSWVLFNDEKVVEVVDVEEMKKFAYIYFFKRV</sequence>
<dbReference type="STRING" id="1081102.A0A167LXH8"/>
<dbReference type="GO" id="GO:0016579">
    <property type="term" value="P:protein deubiquitination"/>
    <property type="evidence" value="ECO:0007669"/>
    <property type="project" value="InterPro"/>
</dbReference>
<dbReference type="PROSITE" id="PS50030">
    <property type="entry name" value="UBA"/>
    <property type="match status" value="2"/>
</dbReference>
<keyword evidence="3 11" id="KW-0645">Protease</keyword>
<evidence type="ECO:0000259" key="18">
    <source>
        <dbReference type="PROSITE" id="PS50030"/>
    </source>
</evidence>
<keyword evidence="7 11" id="KW-0833">Ubl conjugation pathway</keyword>
<evidence type="ECO:0000259" key="19">
    <source>
        <dbReference type="PROSITE" id="PS50235"/>
    </source>
</evidence>
<feature type="binding site" evidence="13">
    <location>
        <position position="263"/>
    </location>
    <ligand>
        <name>substrate</name>
    </ligand>
</feature>
<dbReference type="InterPro" id="IPR041432">
    <property type="entry name" value="UBP13_Znf-UBP_var"/>
</dbReference>
<dbReference type="Pfam" id="PF17807">
    <property type="entry name" value="zf-UBP_var"/>
    <property type="match status" value="1"/>
</dbReference>
<evidence type="ECO:0000256" key="5">
    <source>
        <dbReference type="ARBA" id="ARBA00022737"/>
    </source>
</evidence>
<dbReference type="InterPro" id="IPR015940">
    <property type="entry name" value="UBA"/>
</dbReference>
<dbReference type="SUPFAM" id="SSF46934">
    <property type="entry name" value="UBA-like"/>
    <property type="match status" value="1"/>
</dbReference>
<dbReference type="InterPro" id="IPR016652">
    <property type="entry name" value="Ubiquitinyl_hydrolase"/>
</dbReference>
<feature type="binding site" evidence="14">
    <location>
        <position position="233"/>
    </location>
    <ligand>
        <name>Zn(2+)</name>
        <dbReference type="ChEBI" id="CHEBI:29105"/>
    </ligand>
</feature>
<feature type="active site" description="Proton acceptor" evidence="12">
    <location>
        <position position="781"/>
    </location>
</feature>
<dbReference type="SMART" id="SM00165">
    <property type="entry name" value="UBA"/>
    <property type="match status" value="2"/>
</dbReference>
<dbReference type="EC" id="3.4.19.12" evidence="11 16"/>
<reference evidence="21 22" key="1">
    <citation type="journal article" date="2016" name="Genome Biol. Evol.">
        <title>Divergent and convergent evolution of fungal pathogenicity.</title>
        <authorList>
            <person name="Shang Y."/>
            <person name="Xiao G."/>
            <person name="Zheng P."/>
            <person name="Cen K."/>
            <person name="Zhan S."/>
            <person name="Wang C."/>
        </authorList>
    </citation>
    <scope>NUCLEOTIDE SEQUENCE [LARGE SCALE GENOMIC DNA]</scope>
    <source>
        <strain evidence="21 22">RCEF 264</strain>
    </source>
</reference>
<keyword evidence="8 11" id="KW-0378">Hydrolase</keyword>
<evidence type="ECO:0000256" key="11">
    <source>
        <dbReference type="PIRNR" id="PIRNR016308"/>
    </source>
</evidence>
<dbReference type="FunFam" id="3.90.70.10:FF:000235">
    <property type="entry name" value="Ubiquitin carboxyl-terminal hydrolase"/>
    <property type="match status" value="1"/>
</dbReference>
<evidence type="ECO:0000256" key="13">
    <source>
        <dbReference type="PIRSR" id="PIRSR016308-2"/>
    </source>
</evidence>
<feature type="active site" description="Nucleophile" evidence="12">
    <location>
        <position position="336"/>
    </location>
</feature>
<dbReference type="CDD" id="cd14385">
    <property type="entry name" value="UBA1_spUBP14_like"/>
    <property type="match status" value="1"/>
</dbReference>
<evidence type="ECO:0000256" key="6">
    <source>
        <dbReference type="ARBA" id="ARBA00022771"/>
    </source>
</evidence>
<dbReference type="GO" id="GO:0005634">
    <property type="term" value="C:nucleus"/>
    <property type="evidence" value="ECO:0007669"/>
    <property type="project" value="TreeGrafter"/>
</dbReference>
<keyword evidence="5" id="KW-0677">Repeat</keyword>
<dbReference type="PROSITE" id="PS50235">
    <property type="entry name" value="USP_3"/>
    <property type="match status" value="1"/>
</dbReference>
<evidence type="ECO:0000259" key="20">
    <source>
        <dbReference type="PROSITE" id="PS50271"/>
    </source>
</evidence>
<evidence type="ECO:0000256" key="16">
    <source>
        <dbReference type="RuleBase" id="RU366025"/>
    </source>
</evidence>
<feature type="compositionally biased region" description="Acidic residues" evidence="17">
    <location>
        <begin position="729"/>
        <end position="738"/>
    </location>
</feature>
<evidence type="ECO:0000256" key="7">
    <source>
        <dbReference type="ARBA" id="ARBA00022786"/>
    </source>
</evidence>
<dbReference type="SMART" id="SM00290">
    <property type="entry name" value="ZnF_UBP"/>
    <property type="match status" value="2"/>
</dbReference>
<dbReference type="InterPro" id="IPR009060">
    <property type="entry name" value="UBA-like_sf"/>
</dbReference>